<evidence type="ECO:0000259" key="2">
    <source>
        <dbReference type="Pfam" id="PF01266"/>
    </source>
</evidence>
<dbReference type="Pfam" id="PF04324">
    <property type="entry name" value="Fer2_BFD"/>
    <property type="match status" value="1"/>
</dbReference>
<dbReference type="SUPFAM" id="SSF51905">
    <property type="entry name" value="FAD/NAD(P)-binding domain"/>
    <property type="match status" value="1"/>
</dbReference>
<proteinExistence type="predicted"/>
<name>A0A542SZR7_9ACTN</name>
<dbReference type="EMBL" id="VFNX01000003">
    <property type="protein sequence ID" value="TQK80101.1"/>
    <property type="molecule type" value="Genomic_DNA"/>
</dbReference>
<gene>
    <name evidence="4" type="ORF">FB563_7271</name>
</gene>
<keyword evidence="5" id="KW-1185">Reference proteome</keyword>
<reference evidence="4 5" key="1">
    <citation type="submission" date="2019-06" db="EMBL/GenBank/DDBJ databases">
        <title>Sequencing the genomes of 1000 actinobacteria strains.</title>
        <authorList>
            <person name="Klenk H.-P."/>
        </authorList>
    </citation>
    <scope>NUCLEOTIDE SEQUENCE [LARGE SCALE GENOMIC DNA]</scope>
    <source>
        <strain evidence="4 5">DSM 41929</strain>
    </source>
</reference>
<dbReference type="InterPro" id="IPR006076">
    <property type="entry name" value="FAD-dep_OxRdtase"/>
</dbReference>
<evidence type="ECO:0000313" key="5">
    <source>
        <dbReference type="Proteomes" id="UP000318103"/>
    </source>
</evidence>
<dbReference type="Pfam" id="PF01266">
    <property type="entry name" value="DAO"/>
    <property type="match status" value="1"/>
</dbReference>
<dbReference type="InterPro" id="IPR007419">
    <property type="entry name" value="BFD-like_2Fe2S-bd_dom"/>
</dbReference>
<dbReference type="Gene3D" id="3.50.50.60">
    <property type="entry name" value="FAD/NAD(P)-binding domain"/>
    <property type="match status" value="1"/>
</dbReference>
<dbReference type="Proteomes" id="UP000318103">
    <property type="component" value="Unassembled WGS sequence"/>
</dbReference>
<dbReference type="Gene3D" id="1.10.10.1100">
    <property type="entry name" value="BFD-like [2Fe-2S]-binding domain"/>
    <property type="match status" value="1"/>
</dbReference>
<dbReference type="InterPro" id="IPR036188">
    <property type="entry name" value="FAD/NAD-bd_sf"/>
</dbReference>
<dbReference type="InterPro" id="IPR052745">
    <property type="entry name" value="G3P_Oxidase/Oxidoreductase"/>
</dbReference>
<accession>A0A542SZR7</accession>
<feature type="compositionally biased region" description="Basic residues" evidence="1">
    <location>
        <begin position="563"/>
        <end position="573"/>
    </location>
</feature>
<feature type="domain" description="FAD dependent oxidoreductase" evidence="2">
    <location>
        <begin position="15"/>
        <end position="363"/>
    </location>
</feature>
<feature type="region of interest" description="Disordered" evidence="1">
    <location>
        <begin position="467"/>
        <end position="573"/>
    </location>
</feature>
<comment type="caution">
    <text evidence="4">The sequence shown here is derived from an EMBL/GenBank/DDBJ whole genome shotgun (WGS) entry which is preliminary data.</text>
</comment>
<dbReference type="AlphaFoldDB" id="A0A542SZR7"/>
<dbReference type="PANTHER" id="PTHR42720">
    <property type="entry name" value="GLYCEROL-3-PHOSPHATE DEHYDROGENASE"/>
    <property type="match status" value="1"/>
</dbReference>
<sequence length="573" mass="60865">MTVTAEGPLPPRTYDVAIVGAGVVGCAIARELARHPRLDVALVEAQDDVGQGTSKANTAILHTGFDAAPGTLEARLVREGYERLGAYAAESGIPVERVGALLVAWDEEQLAALPRLAGKAERNGYHETRLLGPGELYAREPHLGPGALGALHVPGESIICPWTTTLAYATQAVRAGADLHLNTAVQRASHSQRGHRLTTSRGTLHARHLVNAAGLHADTVDRLLGHEDFTVTPRRGQLLVYDKFARPLVRHILLPVPTALGKGVLVAPTVYGNVLLGPTAEDLDDKRATGLTAEGLAGLRDKGRRVLPALLDEEVTAVYAGLRAATGQEDYRIAAHPEQAYVTVGGIRSTGLTASMAIAAHVTGLLAGTGLDLGPVREPDPLTMPNLGEAFPRPYQRPGLIAADPEYGRLVCHCERVSRGEIRDALASTIPPRTLEGLRRRTRARAGRCQGFSCGAAVRELFERGFPEGGSAPREPAVGAAVRRDPADGEAPRRELPDGEAMRRELPDGEAVGREPAGGGPVGQGWCTGEAVRRQSADGERLGRESSAREPVRQEPCAGETVRRRKPFGKGRA</sequence>
<dbReference type="InterPro" id="IPR041854">
    <property type="entry name" value="BFD-like_2Fe2S-bd_dom_sf"/>
</dbReference>
<protein>
    <submittedName>
        <fullName evidence="4">Glycerol-3-phosphate dehydrogenase</fullName>
    </submittedName>
</protein>
<feature type="compositionally biased region" description="Basic and acidic residues" evidence="1">
    <location>
        <begin position="531"/>
        <end position="553"/>
    </location>
</feature>
<organism evidence="4 5">
    <name type="scientific">Streptomyces puniciscabiei</name>
    <dbReference type="NCBI Taxonomy" id="164348"/>
    <lineage>
        <taxon>Bacteria</taxon>
        <taxon>Bacillati</taxon>
        <taxon>Actinomycetota</taxon>
        <taxon>Actinomycetes</taxon>
        <taxon>Kitasatosporales</taxon>
        <taxon>Streptomycetaceae</taxon>
        <taxon>Streptomyces</taxon>
    </lineage>
</organism>
<evidence type="ECO:0000256" key="1">
    <source>
        <dbReference type="SAM" id="MobiDB-lite"/>
    </source>
</evidence>
<feature type="domain" description="BFD-like [2Fe-2S]-binding" evidence="3">
    <location>
        <begin position="410"/>
        <end position="463"/>
    </location>
</feature>
<feature type="compositionally biased region" description="Basic and acidic residues" evidence="1">
    <location>
        <begin position="482"/>
        <end position="513"/>
    </location>
</feature>
<dbReference type="PANTHER" id="PTHR42720:SF1">
    <property type="entry name" value="GLYCEROL 3-PHOSPHATE OXIDASE"/>
    <property type="match status" value="1"/>
</dbReference>
<dbReference type="SUPFAM" id="SSF54373">
    <property type="entry name" value="FAD-linked reductases, C-terminal domain"/>
    <property type="match status" value="1"/>
</dbReference>
<evidence type="ECO:0000313" key="4">
    <source>
        <dbReference type="EMBL" id="TQK80101.1"/>
    </source>
</evidence>
<dbReference type="Gene3D" id="3.30.9.10">
    <property type="entry name" value="D-Amino Acid Oxidase, subunit A, domain 2"/>
    <property type="match status" value="1"/>
</dbReference>
<evidence type="ECO:0000259" key="3">
    <source>
        <dbReference type="Pfam" id="PF04324"/>
    </source>
</evidence>
<dbReference type="STRING" id="164348.BFF78_05805"/>